<dbReference type="AlphaFoldDB" id="A0A1U6GUT3"/>
<dbReference type="Proteomes" id="UP000190989">
    <property type="component" value="Unassembled WGS sequence"/>
</dbReference>
<keyword evidence="3" id="KW-0862">Zinc</keyword>
<evidence type="ECO:0000256" key="4">
    <source>
        <dbReference type="ARBA" id="ARBA00023239"/>
    </source>
</evidence>
<evidence type="ECO:0000256" key="1">
    <source>
        <dbReference type="ARBA" id="ARBA00005495"/>
    </source>
</evidence>
<dbReference type="InterPro" id="IPR011057">
    <property type="entry name" value="Mss4-like_sf"/>
</dbReference>
<evidence type="ECO:0000256" key="2">
    <source>
        <dbReference type="ARBA" id="ARBA00022723"/>
    </source>
</evidence>
<protein>
    <submittedName>
        <fullName evidence="6">Uncharacterized conserved protein</fullName>
    </submittedName>
</protein>
<evidence type="ECO:0000259" key="5">
    <source>
        <dbReference type="PROSITE" id="PS51891"/>
    </source>
</evidence>
<comment type="similarity">
    <text evidence="1">Belongs to the Gfa family.</text>
</comment>
<dbReference type="InterPro" id="IPR006913">
    <property type="entry name" value="CENP-V/GFA"/>
</dbReference>
<organism evidence="6 7">
    <name type="scientific">Novosphingobium mathurense</name>
    <dbReference type="NCBI Taxonomy" id="428990"/>
    <lineage>
        <taxon>Bacteria</taxon>
        <taxon>Pseudomonadati</taxon>
        <taxon>Pseudomonadota</taxon>
        <taxon>Alphaproteobacteria</taxon>
        <taxon>Sphingomonadales</taxon>
        <taxon>Sphingomonadaceae</taxon>
        <taxon>Novosphingobium</taxon>
    </lineage>
</organism>
<feature type="domain" description="CENP-V/GFA" evidence="5">
    <location>
        <begin position="5"/>
        <end position="113"/>
    </location>
</feature>
<dbReference type="EMBL" id="FVZE01000001">
    <property type="protein sequence ID" value="SLJ87303.1"/>
    <property type="molecule type" value="Genomic_DNA"/>
</dbReference>
<evidence type="ECO:0000256" key="3">
    <source>
        <dbReference type="ARBA" id="ARBA00022833"/>
    </source>
</evidence>
<dbReference type="Pfam" id="PF04828">
    <property type="entry name" value="GFA"/>
    <property type="match status" value="1"/>
</dbReference>
<name>A0A1U6GUT3_9SPHN</name>
<evidence type="ECO:0000313" key="6">
    <source>
        <dbReference type="EMBL" id="SLJ87303.1"/>
    </source>
</evidence>
<evidence type="ECO:0000313" key="7">
    <source>
        <dbReference type="Proteomes" id="UP000190989"/>
    </source>
</evidence>
<dbReference type="GO" id="GO:0046872">
    <property type="term" value="F:metal ion binding"/>
    <property type="evidence" value="ECO:0007669"/>
    <property type="project" value="UniProtKB-KW"/>
</dbReference>
<dbReference type="RefSeq" id="WP_079729386.1">
    <property type="nucleotide sequence ID" value="NZ_FVZE01000001.1"/>
</dbReference>
<dbReference type="PANTHER" id="PTHR33337:SF40">
    <property type="entry name" value="CENP-V_GFA DOMAIN-CONTAINING PROTEIN-RELATED"/>
    <property type="match status" value="1"/>
</dbReference>
<proteinExistence type="inferred from homology"/>
<keyword evidence="2" id="KW-0479">Metal-binding</keyword>
<keyword evidence="7" id="KW-1185">Reference proteome</keyword>
<keyword evidence="4" id="KW-0456">Lyase</keyword>
<accession>A0A1U6GUT3</accession>
<dbReference type="SUPFAM" id="SSF51316">
    <property type="entry name" value="Mss4-like"/>
    <property type="match status" value="1"/>
</dbReference>
<dbReference type="PROSITE" id="PS51891">
    <property type="entry name" value="CENP_V_GFA"/>
    <property type="match status" value="1"/>
</dbReference>
<sequence length="136" mass="14651">MSETREGGCLCGSVRYKVDWPLAALVVCHCTHCQKQAGSAFSLVGVAPRGGLHLTGELSTYEDSGTTGQTVYRQFCPRCGSPVLTDTPAAREQGIIFIKAGTLDSSEGLEPSLHYWCDSAHDWFAIPESVEKLATQ</sequence>
<dbReference type="GO" id="GO:0016846">
    <property type="term" value="F:carbon-sulfur lyase activity"/>
    <property type="evidence" value="ECO:0007669"/>
    <property type="project" value="InterPro"/>
</dbReference>
<dbReference type="PANTHER" id="PTHR33337">
    <property type="entry name" value="GFA DOMAIN-CONTAINING PROTEIN"/>
    <property type="match status" value="1"/>
</dbReference>
<dbReference type="Gene3D" id="3.90.1590.10">
    <property type="entry name" value="glutathione-dependent formaldehyde- activating enzyme (gfa)"/>
    <property type="match status" value="1"/>
</dbReference>
<gene>
    <name evidence="6" type="ORF">SAMN06295987_101536</name>
</gene>
<reference evidence="7" key="1">
    <citation type="submission" date="2017-02" db="EMBL/GenBank/DDBJ databases">
        <authorList>
            <person name="Varghese N."/>
            <person name="Submissions S."/>
        </authorList>
    </citation>
    <scope>NUCLEOTIDE SEQUENCE [LARGE SCALE GENOMIC DNA]</scope>
    <source>
        <strain evidence="7">SM117</strain>
    </source>
</reference>
<dbReference type="STRING" id="428990.SAMN06295987_101536"/>